<dbReference type="EMBL" id="FNRA01000014">
    <property type="protein sequence ID" value="SEB18342.1"/>
    <property type="molecule type" value="Genomic_DNA"/>
</dbReference>
<evidence type="ECO:0000313" key="1">
    <source>
        <dbReference type="EMBL" id="SEB18342.1"/>
    </source>
</evidence>
<evidence type="ECO:0008006" key="3">
    <source>
        <dbReference type="Google" id="ProtNLM"/>
    </source>
</evidence>
<protein>
    <recommendedName>
        <fullName evidence="3">HEPN domain-containing protein</fullName>
    </recommendedName>
</protein>
<dbReference type="AlphaFoldDB" id="A0A1H4HB53"/>
<reference evidence="1 2" key="1">
    <citation type="submission" date="2016-10" db="EMBL/GenBank/DDBJ databases">
        <authorList>
            <person name="de Groot N.N."/>
        </authorList>
    </citation>
    <scope>NUCLEOTIDE SEQUENCE [LARGE SCALE GENOMIC DNA]</scope>
    <source>
        <strain evidence="1 2">DSM 19033</strain>
    </source>
</reference>
<keyword evidence="2" id="KW-1185">Reference proteome</keyword>
<evidence type="ECO:0000313" key="2">
    <source>
        <dbReference type="Proteomes" id="UP000198850"/>
    </source>
</evidence>
<dbReference type="Proteomes" id="UP000198850">
    <property type="component" value="Unassembled WGS sequence"/>
</dbReference>
<dbReference type="OrthoDB" id="9844459at2"/>
<accession>A0A1H4HB53</accession>
<organism evidence="1 2">
    <name type="scientific">Pedobacter hartonius</name>
    <dbReference type="NCBI Taxonomy" id="425514"/>
    <lineage>
        <taxon>Bacteria</taxon>
        <taxon>Pseudomonadati</taxon>
        <taxon>Bacteroidota</taxon>
        <taxon>Sphingobacteriia</taxon>
        <taxon>Sphingobacteriales</taxon>
        <taxon>Sphingobacteriaceae</taxon>
        <taxon>Pedobacter</taxon>
    </lineage>
</organism>
<gene>
    <name evidence="1" type="ORF">SAMN05443550_11494</name>
</gene>
<proteinExistence type="predicted"/>
<name>A0A1H4HB53_9SPHI</name>
<dbReference type="RefSeq" id="WP_090559715.1">
    <property type="nucleotide sequence ID" value="NZ_FNRA01000014.1"/>
</dbReference>
<sequence length="108" mass="12617">MIFSKEKVKLQKISASLAAIQLFNQVSLLVLNDGFVEYAKIIRVLFKMKPNVFANLYNYDLAEIRSHKRAVKEDFADETQQRNFILYKDAVMHAIESANEYITDYTEF</sequence>